<proteinExistence type="predicted"/>
<dbReference type="AlphaFoldDB" id="A0A9X1U0W8"/>
<dbReference type="RefSeq" id="WP_235177700.1">
    <property type="nucleotide sequence ID" value="NZ_JAKFFV010000005.1"/>
</dbReference>
<dbReference type="Proteomes" id="UP001139411">
    <property type="component" value="Unassembled WGS sequence"/>
</dbReference>
<comment type="caution">
    <text evidence="1">The sequence shown here is derived from an EMBL/GenBank/DDBJ whole genome shotgun (WGS) entry which is preliminary data.</text>
</comment>
<sequence>MREIVKKFIQIEEETAREMGAYTFFALLLRENSANRWDIVVASKWINEDKSAARSYLAKKVQDALDVNEIVKISHIAILDNDLFEVPEFLEDITVKHGSARFKDEEFSGQQIERGYVITINSNQAA</sequence>
<name>A0A9X1U0W8_9BACT</name>
<protein>
    <submittedName>
        <fullName evidence="1">Uncharacterized protein</fullName>
    </submittedName>
</protein>
<evidence type="ECO:0000313" key="2">
    <source>
        <dbReference type="Proteomes" id="UP001139411"/>
    </source>
</evidence>
<dbReference type="EMBL" id="JAKFFV010000005">
    <property type="protein sequence ID" value="MCF2498686.1"/>
    <property type="molecule type" value="Genomic_DNA"/>
</dbReference>
<evidence type="ECO:0000313" key="1">
    <source>
        <dbReference type="EMBL" id="MCF2498686.1"/>
    </source>
</evidence>
<organism evidence="1 2">
    <name type="scientific">Dyadobacter chenhuakuii</name>
    <dbReference type="NCBI Taxonomy" id="2909339"/>
    <lineage>
        <taxon>Bacteria</taxon>
        <taxon>Pseudomonadati</taxon>
        <taxon>Bacteroidota</taxon>
        <taxon>Cytophagia</taxon>
        <taxon>Cytophagales</taxon>
        <taxon>Spirosomataceae</taxon>
        <taxon>Dyadobacter</taxon>
    </lineage>
</organism>
<accession>A0A9X1U0W8</accession>
<gene>
    <name evidence="1" type="ORF">L0661_10225</name>
</gene>
<reference evidence="1" key="1">
    <citation type="submission" date="2022-01" db="EMBL/GenBank/DDBJ databases">
        <title>Novel species in genus Dyadobacter.</title>
        <authorList>
            <person name="Ma C."/>
        </authorList>
    </citation>
    <scope>NUCLEOTIDE SEQUENCE</scope>
    <source>
        <strain evidence="1">CY357</strain>
    </source>
</reference>